<evidence type="ECO:0000256" key="3">
    <source>
        <dbReference type="ARBA" id="ARBA00006376"/>
    </source>
</evidence>
<keyword evidence="12" id="KW-0489">Methyltransferase</keyword>
<comment type="function">
    <text evidence="9">Catalyzes the reversible interconversion of serine and glycine with tetrahydrofolate (THF) serving as the one-carbon carrier. This reaction serves as the major source of one-carbon groups required for the biosynthesis of purines, thymidylate, methionine, and other important biomolecules. Also exhibits THF-independent aldolase activity toward beta-hydroxyamino acids, producing glycine and aldehydes, via a retro-aldol mechanism.</text>
</comment>
<dbReference type="NCBIfam" id="NF000586">
    <property type="entry name" value="PRK00011.1"/>
    <property type="match status" value="1"/>
</dbReference>
<dbReference type="GO" id="GO:0004372">
    <property type="term" value="F:glycine hydroxymethyltransferase activity"/>
    <property type="evidence" value="ECO:0007669"/>
    <property type="project" value="UniProtKB-UniRule"/>
</dbReference>
<evidence type="ECO:0000313" key="12">
    <source>
        <dbReference type="EMBL" id="AKF07100.1"/>
    </source>
</evidence>
<accession>A0A0F6W492</accession>
<gene>
    <name evidence="9" type="primary">glyA</name>
    <name evidence="12" type="ORF">DB32_004249</name>
</gene>
<evidence type="ECO:0000256" key="4">
    <source>
        <dbReference type="ARBA" id="ARBA00011738"/>
    </source>
</evidence>
<dbReference type="KEGG" id="samy:DB32_004249"/>
<dbReference type="PANTHER" id="PTHR11680:SF35">
    <property type="entry name" value="SERINE HYDROXYMETHYLTRANSFERASE 1"/>
    <property type="match status" value="1"/>
</dbReference>
<dbReference type="InterPro" id="IPR049943">
    <property type="entry name" value="Ser_HO-MeTrfase-like"/>
</dbReference>
<dbReference type="GO" id="GO:0019264">
    <property type="term" value="P:glycine biosynthetic process from serine"/>
    <property type="evidence" value="ECO:0007669"/>
    <property type="project" value="UniProtKB-UniRule"/>
</dbReference>
<dbReference type="UniPathway" id="UPA00288">
    <property type="reaction ID" value="UER01023"/>
</dbReference>
<dbReference type="InterPro" id="IPR015424">
    <property type="entry name" value="PyrdxlP-dep_Trfase"/>
</dbReference>
<keyword evidence="9" id="KW-0028">Amino-acid biosynthesis</keyword>
<dbReference type="OrthoDB" id="9803846at2"/>
<dbReference type="RefSeq" id="WP_053234397.1">
    <property type="nucleotide sequence ID" value="NZ_CP011125.1"/>
</dbReference>
<evidence type="ECO:0000256" key="7">
    <source>
        <dbReference type="ARBA" id="ARBA00022679"/>
    </source>
</evidence>
<evidence type="ECO:0000256" key="1">
    <source>
        <dbReference type="ARBA" id="ARBA00001933"/>
    </source>
</evidence>
<sequence length="417" mass="44990">MSEPTLAQVDPEIASLIAKEERRQLDSIRLIASENYASRAVQEAAGSALNNKYSEGYPGKRYYQGQEYVDKVETLAIERIKKLFGVEHVNVQPYSGSPANLAVHYAFLRPGDKTVGLGLPAGGHLTHGWKVSITGDYFEAHQYGVRENDHRLDMDQVARLAREHKPKLMWCGTTAYPRHVDYAKFAEIANEVGAILVADIAHVSGLIAGKAHPSPVGLAPIVTSTTHKTLRGPRGGMILCDAKYAKEIDKAVFPGLQGGPHNSGIAALAVAAHEALQPSFETYARNVVTNAKAMAETLMSRGIDLVTGGTDTHLILADLTSKNVAGKPAAIALEKAGIVCNYNSVPFDKRKPFDPSGIRLGTPAVTSRGMGPDEMKRIGGWIADVVEAPTDEKVIARVRGELLAMCQQFPAPGLERR</sequence>
<dbReference type="Proteomes" id="UP000034883">
    <property type="component" value="Chromosome"/>
</dbReference>
<keyword evidence="13" id="KW-1185">Reference proteome</keyword>
<dbReference type="FunFam" id="3.40.640.10:FF:000001">
    <property type="entry name" value="Serine hydroxymethyltransferase"/>
    <property type="match status" value="1"/>
</dbReference>
<dbReference type="PIRSF" id="PIRSF000412">
    <property type="entry name" value="SHMT"/>
    <property type="match status" value="1"/>
</dbReference>
<organism evidence="12 13">
    <name type="scientific">Sandaracinus amylolyticus</name>
    <dbReference type="NCBI Taxonomy" id="927083"/>
    <lineage>
        <taxon>Bacteria</taxon>
        <taxon>Pseudomonadati</taxon>
        <taxon>Myxococcota</taxon>
        <taxon>Polyangia</taxon>
        <taxon>Polyangiales</taxon>
        <taxon>Sandaracinaceae</taxon>
        <taxon>Sandaracinus</taxon>
    </lineage>
</organism>
<dbReference type="UniPathway" id="UPA00193"/>
<dbReference type="EMBL" id="CP011125">
    <property type="protein sequence ID" value="AKF07100.1"/>
    <property type="molecule type" value="Genomic_DNA"/>
</dbReference>
<feature type="site" description="Plays an important role in substrate specificity" evidence="9">
    <location>
        <position position="227"/>
    </location>
</feature>
<comment type="cofactor">
    <cofactor evidence="1 9 10">
        <name>pyridoxal 5'-phosphate</name>
        <dbReference type="ChEBI" id="CHEBI:597326"/>
    </cofactor>
</comment>
<evidence type="ECO:0000256" key="10">
    <source>
        <dbReference type="PIRSR" id="PIRSR000412-50"/>
    </source>
</evidence>
<dbReference type="GO" id="GO:0005829">
    <property type="term" value="C:cytosol"/>
    <property type="evidence" value="ECO:0007669"/>
    <property type="project" value="TreeGrafter"/>
</dbReference>
<feature type="domain" description="Serine hydroxymethyltransferase-like" evidence="11">
    <location>
        <begin position="6"/>
        <end position="382"/>
    </location>
</feature>
<proteinExistence type="inferred from homology"/>
<evidence type="ECO:0000256" key="6">
    <source>
        <dbReference type="ARBA" id="ARBA00022563"/>
    </source>
</evidence>
<protein>
    <recommendedName>
        <fullName evidence="9">Serine hydroxymethyltransferase</fullName>
        <shortName evidence="9">SHMT</shortName>
        <shortName evidence="9">Serine methylase</shortName>
        <ecNumber evidence="9">2.1.2.1</ecNumber>
    </recommendedName>
</protein>
<dbReference type="InterPro" id="IPR039429">
    <property type="entry name" value="SHMT-like_dom"/>
</dbReference>
<dbReference type="CDD" id="cd00378">
    <property type="entry name" value="SHMT"/>
    <property type="match status" value="1"/>
</dbReference>
<dbReference type="Gene3D" id="3.40.640.10">
    <property type="entry name" value="Type I PLP-dependent aspartate aminotransferase-like (Major domain)"/>
    <property type="match status" value="1"/>
</dbReference>
<dbReference type="InterPro" id="IPR015421">
    <property type="entry name" value="PyrdxlP-dep_Trfase_major"/>
</dbReference>
<evidence type="ECO:0000256" key="8">
    <source>
        <dbReference type="ARBA" id="ARBA00022898"/>
    </source>
</evidence>
<dbReference type="SUPFAM" id="SSF53383">
    <property type="entry name" value="PLP-dependent transferases"/>
    <property type="match status" value="1"/>
</dbReference>
<feature type="binding site" evidence="9">
    <location>
        <position position="119"/>
    </location>
    <ligand>
        <name>(6S)-5,6,7,8-tetrahydrofolate</name>
        <dbReference type="ChEBI" id="CHEBI:57453"/>
    </ligand>
</feature>
<name>A0A0F6W492_9BACT</name>
<comment type="similarity">
    <text evidence="3 9">Belongs to the SHMT family.</text>
</comment>
<dbReference type="EC" id="2.1.2.1" evidence="9"/>
<dbReference type="InterPro" id="IPR015422">
    <property type="entry name" value="PyrdxlP-dep_Trfase_small"/>
</dbReference>
<evidence type="ECO:0000256" key="5">
    <source>
        <dbReference type="ARBA" id="ARBA00022490"/>
    </source>
</evidence>
<evidence type="ECO:0000256" key="9">
    <source>
        <dbReference type="HAMAP-Rule" id="MF_00051"/>
    </source>
</evidence>
<dbReference type="GO" id="GO:0035999">
    <property type="term" value="P:tetrahydrofolate interconversion"/>
    <property type="evidence" value="ECO:0007669"/>
    <property type="project" value="UniProtKB-UniRule"/>
</dbReference>
<keyword evidence="6 9" id="KW-0554">One-carbon metabolism</keyword>
<comment type="pathway">
    <text evidence="9">One-carbon metabolism; tetrahydrofolate interconversion.</text>
</comment>
<dbReference type="HAMAP" id="MF_00051">
    <property type="entry name" value="SHMT"/>
    <property type="match status" value="1"/>
</dbReference>
<feature type="binding site" evidence="9">
    <location>
        <begin position="123"/>
        <end position="125"/>
    </location>
    <ligand>
        <name>(6S)-5,6,7,8-tetrahydrofolate</name>
        <dbReference type="ChEBI" id="CHEBI:57453"/>
    </ligand>
</feature>
<dbReference type="GO" id="GO:0032259">
    <property type="term" value="P:methylation"/>
    <property type="evidence" value="ECO:0007669"/>
    <property type="project" value="UniProtKB-KW"/>
</dbReference>
<dbReference type="PANTHER" id="PTHR11680">
    <property type="entry name" value="SERINE HYDROXYMETHYLTRANSFERASE"/>
    <property type="match status" value="1"/>
</dbReference>
<dbReference type="GO" id="GO:0008168">
    <property type="term" value="F:methyltransferase activity"/>
    <property type="evidence" value="ECO:0007669"/>
    <property type="project" value="UniProtKB-KW"/>
</dbReference>
<comment type="catalytic activity">
    <reaction evidence="9">
        <text>(6R)-5,10-methylene-5,6,7,8-tetrahydrofolate + glycine + H2O = (6S)-5,6,7,8-tetrahydrofolate + L-serine</text>
        <dbReference type="Rhea" id="RHEA:15481"/>
        <dbReference type="ChEBI" id="CHEBI:15377"/>
        <dbReference type="ChEBI" id="CHEBI:15636"/>
        <dbReference type="ChEBI" id="CHEBI:33384"/>
        <dbReference type="ChEBI" id="CHEBI:57305"/>
        <dbReference type="ChEBI" id="CHEBI:57453"/>
        <dbReference type="EC" id="2.1.2.1"/>
    </reaction>
</comment>
<comment type="subcellular location">
    <subcellularLocation>
        <location evidence="2 9">Cytoplasm</location>
    </subcellularLocation>
</comment>
<dbReference type="InterPro" id="IPR001085">
    <property type="entry name" value="Ser_HO-MeTrfase"/>
</dbReference>
<keyword evidence="8 9" id="KW-0663">Pyridoxal phosphate</keyword>
<evidence type="ECO:0000256" key="2">
    <source>
        <dbReference type="ARBA" id="ARBA00004496"/>
    </source>
</evidence>
<evidence type="ECO:0000313" key="13">
    <source>
        <dbReference type="Proteomes" id="UP000034883"/>
    </source>
</evidence>
<comment type="subunit">
    <text evidence="4 9">Homodimer.</text>
</comment>
<keyword evidence="5 9" id="KW-0963">Cytoplasm</keyword>
<comment type="pathway">
    <text evidence="9">Amino-acid biosynthesis; glycine biosynthesis; glycine from L-serine: step 1/1.</text>
</comment>
<comment type="caution">
    <text evidence="9">Lacks conserved residue(s) required for the propagation of feature annotation.</text>
</comment>
<dbReference type="GO" id="GO:0030170">
    <property type="term" value="F:pyridoxal phosphate binding"/>
    <property type="evidence" value="ECO:0007669"/>
    <property type="project" value="UniProtKB-UniRule"/>
</dbReference>
<dbReference type="Gene3D" id="3.90.1150.10">
    <property type="entry name" value="Aspartate Aminotransferase, domain 1"/>
    <property type="match status" value="1"/>
</dbReference>
<keyword evidence="7 9" id="KW-0808">Transferase</keyword>
<feature type="modified residue" description="N6-(pyridoxal phosphate)lysine" evidence="9 10">
    <location>
        <position position="228"/>
    </location>
</feature>
<reference evidence="12 13" key="1">
    <citation type="submission" date="2015-03" db="EMBL/GenBank/DDBJ databases">
        <title>Genome assembly of Sandaracinus amylolyticus DSM 53668.</title>
        <authorList>
            <person name="Sharma G."/>
            <person name="Subramanian S."/>
        </authorList>
    </citation>
    <scope>NUCLEOTIDE SEQUENCE [LARGE SCALE GENOMIC DNA]</scope>
    <source>
        <strain evidence="12 13">DSM 53668</strain>
    </source>
</reference>
<dbReference type="STRING" id="927083.DB32_004249"/>
<evidence type="ECO:0000259" key="11">
    <source>
        <dbReference type="Pfam" id="PF00464"/>
    </source>
</evidence>
<dbReference type="Pfam" id="PF00464">
    <property type="entry name" value="SHMT"/>
    <property type="match status" value="1"/>
</dbReference>
<dbReference type="AlphaFoldDB" id="A0A0F6W492"/>